<accession>A0A1J1JF46</accession>
<evidence type="ECO:0000313" key="1">
    <source>
        <dbReference type="EMBL" id="CUM60074.1"/>
    </source>
</evidence>
<proteinExistence type="predicted"/>
<dbReference type="AlphaFoldDB" id="A0A1J1JF46"/>
<protein>
    <submittedName>
        <fullName evidence="1">Uncharacterized protein</fullName>
    </submittedName>
</protein>
<dbReference type="RefSeq" id="WP_235766131.1">
    <property type="nucleotide sequence ID" value="NZ_LR882950.1"/>
</dbReference>
<organism evidence="1">
    <name type="scientific">Planktothrix agardhii</name>
    <name type="common">Oscillatoria agardhii</name>
    <dbReference type="NCBI Taxonomy" id="1160"/>
    <lineage>
        <taxon>Bacteria</taxon>
        <taxon>Bacillati</taxon>
        <taxon>Cyanobacteriota</taxon>
        <taxon>Cyanophyceae</taxon>
        <taxon>Oscillatoriophycideae</taxon>
        <taxon>Oscillatoriales</taxon>
        <taxon>Microcoleaceae</taxon>
        <taxon>Planktothrix</taxon>
    </lineage>
</organism>
<dbReference type="EMBL" id="LO018304">
    <property type="protein sequence ID" value="CUM60074.1"/>
    <property type="molecule type" value="Genomic_DNA"/>
</dbReference>
<reference evidence="1" key="1">
    <citation type="submission" date="2015-09" db="EMBL/GenBank/DDBJ databases">
        <authorList>
            <person name="Jackson K.R."/>
            <person name="Lunt B.L."/>
            <person name="Fisher J.N.B."/>
            <person name="Gardner A.V."/>
            <person name="Bailey M.E."/>
            <person name="Deus L.M."/>
            <person name="Earl A.S."/>
            <person name="Gibby P.D."/>
            <person name="Hartmann K.A."/>
            <person name="Liu J.E."/>
            <person name="Manci A.M."/>
            <person name="Nielsen D.A."/>
            <person name="Solomon M.B."/>
            <person name="Breakwell D.P."/>
            <person name="Burnett S.H."/>
            <person name="Grose J.H."/>
        </authorList>
    </citation>
    <scope>NUCLEOTIDE SEQUENCE</scope>
    <source>
        <strain evidence="1">7805</strain>
    </source>
</reference>
<sequence length="80" mass="8962">MINPLTISPEIATGIETVAQQFDLSVTELLEQISQGKLTVIDPEELEDFSDLKDAIQAENDPENQERVSWDIIKHNLGIN</sequence>
<name>A0A1J1JF46_PLAAG</name>
<gene>
    <name evidence="1" type="ORF">PLAM_2108</name>
</gene>